<keyword evidence="2" id="KW-1185">Reference proteome</keyword>
<organism evidence="1 2">
    <name type="scientific">Bimuria novae-zelandiae CBS 107.79</name>
    <dbReference type="NCBI Taxonomy" id="1447943"/>
    <lineage>
        <taxon>Eukaryota</taxon>
        <taxon>Fungi</taxon>
        <taxon>Dikarya</taxon>
        <taxon>Ascomycota</taxon>
        <taxon>Pezizomycotina</taxon>
        <taxon>Dothideomycetes</taxon>
        <taxon>Pleosporomycetidae</taxon>
        <taxon>Pleosporales</taxon>
        <taxon>Massarineae</taxon>
        <taxon>Didymosphaeriaceae</taxon>
        <taxon>Bimuria</taxon>
    </lineage>
</organism>
<accession>A0A6A5V1L4</accession>
<proteinExistence type="predicted"/>
<evidence type="ECO:0000313" key="2">
    <source>
        <dbReference type="Proteomes" id="UP000800036"/>
    </source>
</evidence>
<protein>
    <submittedName>
        <fullName evidence="1">Uncharacterized protein</fullName>
    </submittedName>
</protein>
<gene>
    <name evidence="1" type="ORF">BU23DRAFT_301053</name>
</gene>
<reference evidence="1" key="1">
    <citation type="journal article" date="2020" name="Stud. Mycol.">
        <title>101 Dothideomycetes genomes: a test case for predicting lifestyles and emergence of pathogens.</title>
        <authorList>
            <person name="Haridas S."/>
            <person name="Albert R."/>
            <person name="Binder M."/>
            <person name="Bloem J."/>
            <person name="Labutti K."/>
            <person name="Salamov A."/>
            <person name="Andreopoulos B."/>
            <person name="Baker S."/>
            <person name="Barry K."/>
            <person name="Bills G."/>
            <person name="Bluhm B."/>
            <person name="Cannon C."/>
            <person name="Castanera R."/>
            <person name="Culley D."/>
            <person name="Daum C."/>
            <person name="Ezra D."/>
            <person name="Gonzalez J."/>
            <person name="Henrissat B."/>
            <person name="Kuo A."/>
            <person name="Liang C."/>
            <person name="Lipzen A."/>
            <person name="Lutzoni F."/>
            <person name="Magnuson J."/>
            <person name="Mondo S."/>
            <person name="Nolan M."/>
            <person name="Ohm R."/>
            <person name="Pangilinan J."/>
            <person name="Park H.-J."/>
            <person name="Ramirez L."/>
            <person name="Alfaro M."/>
            <person name="Sun H."/>
            <person name="Tritt A."/>
            <person name="Yoshinaga Y."/>
            <person name="Zwiers L.-H."/>
            <person name="Turgeon B."/>
            <person name="Goodwin S."/>
            <person name="Spatafora J."/>
            <person name="Crous P."/>
            <person name="Grigoriev I."/>
        </authorList>
    </citation>
    <scope>NUCLEOTIDE SEQUENCE</scope>
    <source>
        <strain evidence="1">CBS 107.79</strain>
    </source>
</reference>
<dbReference type="EMBL" id="ML976735">
    <property type="protein sequence ID" value="KAF1967197.1"/>
    <property type="molecule type" value="Genomic_DNA"/>
</dbReference>
<name>A0A6A5V1L4_9PLEO</name>
<dbReference type="AlphaFoldDB" id="A0A6A5V1L4"/>
<evidence type="ECO:0000313" key="1">
    <source>
        <dbReference type="EMBL" id="KAF1967197.1"/>
    </source>
</evidence>
<dbReference type="Proteomes" id="UP000800036">
    <property type="component" value="Unassembled WGS sequence"/>
</dbReference>
<sequence length="152" mass="17198">MLRLLLSCTRRVRVSSSHGSVANSTCIFFSILPFPWSNRILSHLNHIAIFFFRLCYNQVRFARRMRPSRRQSVACENTSRSSYCPFRRETRMPNHFSKGPCIHAIVRARPETQALFPLRPSGSSAIKGFSNISGMLTASIISPRSIPKALVG</sequence>